<feature type="compositionally biased region" description="Basic residues" evidence="4">
    <location>
        <begin position="747"/>
        <end position="764"/>
    </location>
</feature>
<feature type="region of interest" description="Disordered" evidence="4">
    <location>
        <begin position="223"/>
        <end position="254"/>
    </location>
</feature>
<feature type="domain" description="PIH1D1/2/3 CS-like" evidence="6">
    <location>
        <begin position="255"/>
        <end position="354"/>
    </location>
</feature>
<dbReference type="GeneID" id="110979279"/>
<feature type="region of interest" description="Disordered" evidence="4">
    <location>
        <begin position="398"/>
        <end position="484"/>
    </location>
</feature>
<dbReference type="PANTHER" id="PTHR22997">
    <property type="entry name" value="PIH1 DOMAIN-CONTAINING PROTEIN 1"/>
    <property type="match status" value="1"/>
</dbReference>
<protein>
    <recommendedName>
        <fullName evidence="3">Protein kintoun</fullName>
    </recommendedName>
    <alternativeName>
        <fullName evidence="3">Dynein assembly factor 2, axonemal homolog</fullName>
    </alternativeName>
</protein>
<dbReference type="InterPro" id="IPR034727">
    <property type="entry name" value="Kintoun"/>
</dbReference>
<dbReference type="PANTHER" id="PTHR22997:SF3">
    <property type="entry name" value="PROTEIN KINTOUN"/>
    <property type="match status" value="1"/>
</dbReference>
<evidence type="ECO:0000313" key="8">
    <source>
        <dbReference type="RefSeq" id="XP_022090629.1"/>
    </source>
</evidence>
<feature type="compositionally biased region" description="Acidic residues" evidence="4">
    <location>
        <begin position="451"/>
        <end position="466"/>
    </location>
</feature>
<name>A0A8B7YBK3_ACAPL</name>
<feature type="compositionally biased region" description="Basic and acidic residues" evidence="4">
    <location>
        <begin position="922"/>
        <end position="940"/>
    </location>
</feature>
<dbReference type="Proteomes" id="UP000694845">
    <property type="component" value="Unplaced"/>
</dbReference>
<evidence type="ECO:0000256" key="4">
    <source>
        <dbReference type="SAM" id="MobiDB-lite"/>
    </source>
</evidence>
<organism evidence="7 8">
    <name type="scientific">Acanthaster planci</name>
    <name type="common">Crown-of-thorns starfish</name>
    <dbReference type="NCBI Taxonomy" id="133434"/>
    <lineage>
        <taxon>Eukaryota</taxon>
        <taxon>Metazoa</taxon>
        <taxon>Echinodermata</taxon>
        <taxon>Eleutherozoa</taxon>
        <taxon>Asterozoa</taxon>
        <taxon>Asteroidea</taxon>
        <taxon>Valvatacea</taxon>
        <taxon>Valvatida</taxon>
        <taxon>Acanthasteridae</taxon>
        <taxon>Acanthaster</taxon>
    </lineage>
</organism>
<comment type="similarity">
    <text evidence="3">Belongs to the PIH1 family. Kintoun subfamily.</text>
</comment>
<feature type="compositionally biased region" description="Polar residues" evidence="4">
    <location>
        <begin position="769"/>
        <end position="781"/>
    </location>
</feature>
<dbReference type="HAMAP" id="MF_03069">
    <property type="entry name" value="Kintoun"/>
    <property type="match status" value="1"/>
</dbReference>
<feature type="region of interest" description="Disordered" evidence="4">
    <location>
        <begin position="188"/>
        <end position="208"/>
    </location>
</feature>
<feature type="domain" description="PIH1 N-terminal" evidence="5">
    <location>
        <begin position="37"/>
        <end position="199"/>
    </location>
</feature>
<reference evidence="8" key="1">
    <citation type="submission" date="2025-08" db="UniProtKB">
        <authorList>
            <consortium name="RefSeq"/>
        </authorList>
    </citation>
    <scope>IDENTIFICATION</scope>
</reference>
<keyword evidence="7" id="KW-1185">Reference proteome</keyword>
<comment type="function">
    <text evidence="3">Required for cytoplasmic pre-assembly of axonemal dyneins, thereby playing a central role in motility in cilia and flagella. Involved in pre-assembly of dynein arm complexes in the cytoplasm before intraflagellar transport loads them for the ciliary compartment.</text>
</comment>
<feature type="compositionally biased region" description="Basic and acidic residues" evidence="4">
    <location>
        <begin position="467"/>
        <end position="484"/>
    </location>
</feature>
<feature type="compositionally biased region" description="Polar residues" evidence="4">
    <location>
        <begin position="818"/>
        <end position="828"/>
    </location>
</feature>
<dbReference type="KEGG" id="aplc:110979279"/>
<feature type="compositionally biased region" description="Acidic residues" evidence="4">
    <location>
        <begin position="794"/>
        <end position="806"/>
    </location>
</feature>
<dbReference type="Pfam" id="PF18201">
    <property type="entry name" value="PIH1_CS"/>
    <property type="match status" value="1"/>
</dbReference>
<feature type="compositionally biased region" description="Polar residues" evidence="4">
    <location>
        <begin position="238"/>
        <end position="251"/>
    </location>
</feature>
<feature type="region of interest" description="Disordered" evidence="4">
    <location>
        <begin position="690"/>
        <end position="961"/>
    </location>
</feature>
<dbReference type="InterPro" id="IPR041442">
    <property type="entry name" value="PIH1D1/2/3_CS-like"/>
</dbReference>
<feature type="compositionally biased region" description="Basic residues" evidence="4">
    <location>
        <begin position="837"/>
        <end position="854"/>
    </location>
</feature>
<dbReference type="GO" id="GO:0120293">
    <property type="term" value="C:dynein axonemal particle"/>
    <property type="evidence" value="ECO:0007669"/>
    <property type="project" value="UniProtKB-SubCell"/>
</dbReference>
<evidence type="ECO:0000259" key="5">
    <source>
        <dbReference type="Pfam" id="PF08190"/>
    </source>
</evidence>
<evidence type="ECO:0000256" key="2">
    <source>
        <dbReference type="ARBA" id="ARBA00024190"/>
    </source>
</evidence>
<dbReference type="GO" id="GO:0060285">
    <property type="term" value="P:cilium-dependent cell motility"/>
    <property type="evidence" value="ECO:0007669"/>
    <property type="project" value="UniProtKB-UniRule"/>
</dbReference>
<evidence type="ECO:0000256" key="3">
    <source>
        <dbReference type="HAMAP-Rule" id="MF_03069"/>
    </source>
</evidence>
<dbReference type="OrthoDB" id="546764at2759"/>
<comment type="subcellular location">
    <subcellularLocation>
        <location evidence="3">Cytoplasm</location>
    </subcellularLocation>
    <subcellularLocation>
        <location evidence="2">Dynein axonemal particle</location>
    </subcellularLocation>
</comment>
<feature type="compositionally biased region" description="Polar residues" evidence="4">
    <location>
        <begin position="881"/>
        <end position="895"/>
    </location>
</feature>
<dbReference type="RefSeq" id="XP_022090629.1">
    <property type="nucleotide sequence ID" value="XM_022234937.1"/>
</dbReference>
<keyword evidence="1 3" id="KW-0963">Cytoplasm</keyword>
<dbReference type="InterPro" id="IPR050734">
    <property type="entry name" value="PIH1/Kintoun_subfamily"/>
</dbReference>
<proteinExistence type="inferred from homology"/>
<dbReference type="Pfam" id="PF08190">
    <property type="entry name" value="PIH1"/>
    <property type="match status" value="1"/>
</dbReference>
<feature type="compositionally biased region" description="Low complexity" evidence="4">
    <location>
        <begin position="690"/>
        <end position="703"/>
    </location>
</feature>
<gene>
    <name evidence="8" type="primary">LOC110979279</name>
</gene>
<accession>A0A8B7YBK3</accession>
<evidence type="ECO:0000259" key="6">
    <source>
        <dbReference type="Pfam" id="PF18201"/>
    </source>
</evidence>
<feature type="compositionally biased region" description="Basic and acidic residues" evidence="4">
    <location>
        <begin position="866"/>
        <end position="877"/>
    </location>
</feature>
<dbReference type="GO" id="GO:0070286">
    <property type="term" value="P:axonemal dynein complex assembly"/>
    <property type="evidence" value="ECO:0007669"/>
    <property type="project" value="UniProtKB-UniRule"/>
</dbReference>
<sequence>MASSEDLDVTPEELERISKALKDEKFRQLFVEYAQEISDPENRKKYEEEIAQLEKNRGTDVVFVHPEPGYVIKTNVNGEQKAFINVCKSDKIAKPTAANARRADGCLGTQWSVPHSLAPGREDLDKSGQKCVVYDCVFHPDCFQAAEKEKRLVNVMDDTALSSIESNFNIKLDRQNVTKMKNLKFKGQPRPTVLRTKSKSGPSGETDALKDFNIEYPYKDANKKNAKGGSNLPAKSASKISGTRNTSSDNLSDPIEPKYSIIHRGHFDMQHFTNAPDSMPTTRPHELIVKIQLPLLKSIATVQLDVFEKRIALECQKPASYKLNLVLPYPVNQEKGAAKFDKSKSCLTITLPVLPPEIPELPSFAPEPQGVSLVEEIPQINETEKEPGEYSIAVENRDKGAHKDASPNEESACDQLDKSRTFTSSDATDNADKAPPENQEEQGQLPSQEEVALEQDDREVAEEDSTPEEKASQDASSEMERDEEHCPDYIFRQDDATVSFILDVTGTDPDSLQKQISGDKTTLSLKFRSETLINGETASVPYSFCVVFEPPCQIGDMQLDVQATETVILLHKTSTCQGEWSHFKAGVSQNSLEDKLFLTEDNVRHHLKEMTKKRRGKRPASAHKIGMDCGVIEASDNKLVIELEAKVNGDALSEDKMSDVALGTVTDTVIDAMIGELSSTAAALKLDLKQADSSPGSDNSNPSTPCSPSGLRSALRDGNHSHRTQRSVSFSEDVVVETMVRGSPSKARGKNKRHQPPRPRRFITKLRDTSQNQGGTCSDSEIQYWRGARGREEKDEDEDQDEEFQEEVVFPEWAGLERQTSSDSSGGECTSPAPDSKKKKKPKANKRQRKKMNAAKRAMALDEDDGRMKESWFEPRHPLRSASSEGSLPTSQNLAVNGYKDKFGGMDATHNQGQKQGPAREPVNKRVQTETDSKMQEEKSQANTKNDAEVPLELQDHRTQSAVTFGNQVMFELDD</sequence>
<dbReference type="InterPro" id="IPR012981">
    <property type="entry name" value="PIH1_N"/>
</dbReference>
<dbReference type="OMA" id="RGHFDMQ"/>
<evidence type="ECO:0000256" key="1">
    <source>
        <dbReference type="ARBA" id="ARBA00022490"/>
    </source>
</evidence>
<evidence type="ECO:0000313" key="7">
    <source>
        <dbReference type="Proteomes" id="UP000694845"/>
    </source>
</evidence>
<dbReference type="AlphaFoldDB" id="A0A8B7YBK3"/>